<evidence type="ECO:0000256" key="2">
    <source>
        <dbReference type="ARBA" id="ARBA00005779"/>
    </source>
</evidence>
<protein>
    <submittedName>
        <fullName evidence="8">DUF350 domain-containing protein</fullName>
    </submittedName>
</protein>
<evidence type="ECO:0000313" key="9">
    <source>
        <dbReference type="Proteomes" id="UP000316968"/>
    </source>
</evidence>
<evidence type="ECO:0000256" key="7">
    <source>
        <dbReference type="SAM" id="Phobius"/>
    </source>
</evidence>
<evidence type="ECO:0000256" key="1">
    <source>
        <dbReference type="ARBA" id="ARBA00004651"/>
    </source>
</evidence>
<reference evidence="8 9" key="1">
    <citation type="submission" date="2019-06" db="EMBL/GenBank/DDBJ databases">
        <title>Saccharibacillus brassicae sp. nov., an endophytic bacterium isolated from Chinese cabbage seeds (Brassica pekinensis).</title>
        <authorList>
            <person name="Jiang L."/>
            <person name="Lee J."/>
            <person name="Kim S.W."/>
        </authorList>
    </citation>
    <scope>NUCLEOTIDE SEQUENCE [LARGE SCALE GENOMIC DNA]</scope>
    <source>
        <strain evidence="9">KCTC 43072 / ATSA2</strain>
    </source>
</reference>
<evidence type="ECO:0000256" key="5">
    <source>
        <dbReference type="ARBA" id="ARBA00022989"/>
    </source>
</evidence>
<evidence type="ECO:0000256" key="3">
    <source>
        <dbReference type="ARBA" id="ARBA00022475"/>
    </source>
</evidence>
<dbReference type="KEGG" id="saca:FFV09_09515"/>
<dbReference type="PANTHER" id="PTHR40043">
    <property type="entry name" value="UPF0719 INNER MEMBRANE PROTEIN YJFL"/>
    <property type="match status" value="1"/>
</dbReference>
<dbReference type="EMBL" id="CP041217">
    <property type="protein sequence ID" value="QDH23721.1"/>
    <property type="molecule type" value="Genomic_DNA"/>
</dbReference>
<accession>A0A4Y6V504</accession>
<sequence>MEDLGFDWVTVYNLAVSLVAIIVLQILGMLVFFIKTPFNDMDELKKGNVAVGLALGGKFIATGIILGISAYTNTSIWYMAIWFVVGQICLVIVYYVFELVTPKFKIADQLEKGNVAVGLLLCAVFIGTAISISSLII</sequence>
<keyword evidence="9" id="KW-1185">Reference proteome</keyword>
<feature type="transmembrane region" description="Helical" evidence="7">
    <location>
        <begin position="117"/>
        <end position="136"/>
    </location>
</feature>
<evidence type="ECO:0000256" key="6">
    <source>
        <dbReference type="ARBA" id="ARBA00023136"/>
    </source>
</evidence>
<comment type="similarity">
    <text evidence="2">Belongs to the UPF0719 family.</text>
</comment>
<keyword evidence="5 7" id="KW-1133">Transmembrane helix</keyword>
<comment type="subcellular location">
    <subcellularLocation>
        <location evidence="1">Cell membrane</location>
        <topology evidence="1">Multi-pass membrane protein</topology>
    </subcellularLocation>
</comment>
<feature type="transmembrane region" description="Helical" evidence="7">
    <location>
        <begin position="47"/>
        <end position="70"/>
    </location>
</feature>
<feature type="transmembrane region" description="Helical" evidence="7">
    <location>
        <begin position="12"/>
        <end position="35"/>
    </location>
</feature>
<dbReference type="InterPro" id="IPR007140">
    <property type="entry name" value="DUF350"/>
</dbReference>
<dbReference type="Proteomes" id="UP000316968">
    <property type="component" value="Chromosome"/>
</dbReference>
<keyword evidence="6 7" id="KW-0472">Membrane</keyword>
<evidence type="ECO:0000313" key="8">
    <source>
        <dbReference type="EMBL" id="QDH23721.1"/>
    </source>
</evidence>
<proteinExistence type="inferred from homology"/>
<dbReference type="OrthoDB" id="2678278at2"/>
<keyword evidence="4 7" id="KW-0812">Transmembrane</keyword>
<dbReference type="AlphaFoldDB" id="A0A4Y6V504"/>
<gene>
    <name evidence="8" type="ORF">FFV09_09515</name>
</gene>
<evidence type="ECO:0000256" key="4">
    <source>
        <dbReference type="ARBA" id="ARBA00022692"/>
    </source>
</evidence>
<dbReference type="RefSeq" id="WP_141450414.1">
    <property type="nucleotide sequence ID" value="NZ_CP041217.1"/>
</dbReference>
<organism evidence="8 9">
    <name type="scientific">Saccharibacillus brassicae</name>
    <dbReference type="NCBI Taxonomy" id="2583377"/>
    <lineage>
        <taxon>Bacteria</taxon>
        <taxon>Bacillati</taxon>
        <taxon>Bacillota</taxon>
        <taxon>Bacilli</taxon>
        <taxon>Bacillales</taxon>
        <taxon>Paenibacillaceae</taxon>
        <taxon>Saccharibacillus</taxon>
    </lineage>
</organism>
<feature type="transmembrane region" description="Helical" evidence="7">
    <location>
        <begin position="76"/>
        <end position="97"/>
    </location>
</feature>
<keyword evidence="3" id="KW-1003">Cell membrane</keyword>
<dbReference type="GO" id="GO:0005886">
    <property type="term" value="C:plasma membrane"/>
    <property type="evidence" value="ECO:0007669"/>
    <property type="project" value="UniProtKB-SubCell"/>
</dbReference>
<dbReference type="Pfam" id="PF03994">
    <property type="entry name" value="DUF350"/>
    <property type="match status" value="1"/>
</dbReference>
<dbReference type="PANTHER" id="PTHR40043:SF1">
    <property type="entry name" value="UPF0719 INNER MEMBRANE PROTEIN YJFL"/>
    <property type="match status" value="1"/>
</dbReference>
<name>A0A4Y6V504_SACBS</name>